<dbReference type="Proteomes" id="UP000238176">
    <property type="component" value="Unassembled WGS sequence"/>
</dbReference>
<gene>
    <name evidence="2" type="ORF">B0I28_11043</name>
</gene>
<keyword evidence="3" id="KW-1185">Reference proteome</keyword>
<organism evidence="2 3">
    <name type="scientific">Glycomyces artemisiae</name>
    <dbReference type="NCBI Taxonomy" id="1076443"/>
    <lineage>
        <taxon>Bacteria</taxon>
        <taxon>Bacillati</taxon>
        <taxon>Actinomycetota</taxon>
        <taxon>Actinomycetes</taxon>
        <taxon>Glycomycetales</taxon>
        <taxon>Glycomycetaceae</taxon>
        <taxon>Glycomyces</taxon>
    </lineage>
</organism>
<comment type="caution">
    <text evidence="2">The sequence shown here is derived from an EMBL/GenBank/DDBJ whole genome shotgun (WGS) entry which is preliminary data.</text>
</comment>
<dbReference type="AlphaFoldDB" id="A0A2T0UDY6"/>
<dbReference type="InterPro" id="IPR025406">
    <property type="entry name" value="DUF4132"/>
</dbReference>
<feature type="domain" description="DUF4132" evidence="1">
    <location>
        <begin position="845"/>
        <end position="1026"/>
    </location>
</feature>
<evidence type="ECO:0000313" key="2">
    <source>
        <dbReference type="EMBL" id="PRY56161.1"/>
    </source>
</evidence>
<proteinExistence type="predicted"/>
<dbReference type="EMBL" id="PVTJ01000010">
    <property type="protein sequence ID" value="PRY56161.1"/>
    <property type="molecule type" value="Genomic_DNA"/>
</dbReference>
<evidence type="ECO:0000313" key="3">
    <source>
        <dbReference type="Proteomes" id="UP000238176"/>
    </source>
</evidence>
<accession>A0A2T0UDY6</accession>
<dbReference type="Pfam" id="PF13569">
    <property type="entry name" value="DUF4132"/>
    <property type="match status" value="1"/>
</dbReference>
<sequence length="1105" mass="121028">MLPGVNLNDSSSVPGEDAVVLPDAWAAHTLDRRGRGGPRAVVIDPEAPQRLQDLFDQKRDFFEKPLEVAQGGPYEAAIRAGTALAPDAEAAAFAVALLGRTHHQRRKEFERLAVHAWTARHGLPFAVEALTELYANSLTWYCAHNHPADSHLSFTPHSMYSITRYAIVSMDALADVRSLLAALPDDEYEHIRALVEARRTGDAHKFVSAVLMPEQEQWALDACAAYADRGHARHGADILWTFVSTAEHLSLCGVEYFDHPQFDAGAVARALHVLGADLLPLLTATLEDDAKPSAETRDLMYEAIGRIPSEAGIAFLLERTVRPQALAALRQAAARFPVRTLRAVAAVAPGTASHARSRIAGLVREFGIEQHLSALDEESRGRVEELLAATSRYETAELPAVFAVPPWTPFKAAGTTAVAGLVPPEIDELRWAPEERDAWGTMPEHGYEYDYIRSTPAMWERMMPDGPDPDHYYFPGLLAWGPDDRARAALPLWTGKFEWASTETLCAILARFGEEAAGRVQELIKKRPSHRNAMLPLVSLEVARMAADLVSRPRGDRALGRAWLDRHAADAASLLIPDALGKAGKQRLSAVDALKHLADADRALLDERAAAYGLAAAEAVAAIVDADPLDPQRRVPKAPAWADPAMLPPVLLRGREAALPAEGVRTLMAALALDDPDRLYPGVDPLVAECDPASLTAFSWGLFELWLSAGAPSKDGWAMDQLRRFADDVAVRRLTDLIREWPGQSQNRKAVRGLEILGHIGSEAALRSVQAIASNAKFKALKKTAAAQIEVIAERLDLSLDQLADRLLPDFGLSSDEPLVLDYGPRSFTVKFDESLKPFVVDDKGKRRASAPKPAAADDAEPAQAAFERFALLRKELKAAATEQVKRLEAAMIAQREWTVPEFRQYLVEHPVAWQLTSRLVWQCSTGDGWRSFRLAEDRTPADAEDEPFDLPEGGSVRIAHPVTLGAEVSAWAEVFADYEILQPFEQLTRLVLALTDEERASGRVARFEGAKTGAGPLIGLLKRGWKYGDPRERSYGRGIFYEFPEGGFLLLEPSPGVHPGYGGYDDNEQVLEKVVVALPEDGEVDAVRMSETLTVAARIARATR</sequence>
<protein>
    <submittedName>
        <fullName evidence="2">Uncharacterized protein DUF4132</fullName>
    </submittedName>
</protein>
<reference evidence="2 3" key="1">
    <citation type="submission" date="2018-03" db="EMBL/GenBank/DDBJ databases">
        <title>Genomic Encyclopedia of Type Strains, Phase III (KMG-III): the genomes of soil and plant-associated and newly described type strains.</title>
        <authorList>
            <person name="Whitman W."/>
        </authorList>
    </citation>
    <scope>NUCLEOTIDE SEQUENCE [LARGE SCALE GENOMIC DNA]</scope>
    <source>
        <strain evidence="2 3">CGMCC 4.7067</strain>
    </source>
</reference>
<name>A0A2T0UDY6_9ACTN</name>
<evidence type="ECO:0000259" key="1">
    <source>
        <dbReference type="Pfam" id="PF13569"/>
    </source>
</evidence>